<gene>
    <name evidence="3" type="ORF">SAMN05216490_0212</name>
</gene>
<name>A0A1H1N197_MUCMA</name>
<dbReference type="Gene3D" id="3.10.620.30">
    <property type="match status" value="1"/>
</dbReference>
<feature type="chain" id="PRO_5009255003" description="DUF3857 domain-containing protein" evidence="1">
    <location>
        <begin position="20"/>
        <end position="657"/>
    </location>
</feature>
<evidence type="ECO:0000313" key="4">
    <source>
        <dbReference type="Proteomes" id="UP000199679"/>
    </source>
</evidence>
<dbReference type="OrthoDB" id="98874at2"/>
<dbReference type="InterPro" id="IPR024618">
    <property type="entry name" value="DUF3857"/>
</dbReference>
<keyword evidence="1" id="KW-0732">Signal</keyword>
<dbReference type="Pfam" id="PF12969">
    <property type="entry name" value="DUF3857"/>
    <property type="match status" value="1"/>
</dbReference>
<feature type="signal peptide" evidence="1">
    <location>
        <begin position="1"/>
        <end position="19"/>
    </location>
</feature>
<proteinExistence type="predicted"/>
<sequence length="657" mass="75984">MNKFFTLIALFAIAFSAKAQQVTPVYEPYGKVSNEDLAMKACDFDKDANAEILIRKGDQYYDQNLNIIMDYHERIKIFNDEGKDKANIRIEYYSIDNYEYITGIQAETINMVDGKQEITKLDKKLIYKQTVDKYRSVITFTMPNVKAGSIIEYKYTFNTASAENIPTWYFQDNVPIRYGEYMTNIPEWFFFSTQTHMHSMYTKRTSTNGTGNITIDHSPISYTSAIEDRVLVNEPALRDEPYMSSRNDNLECVLFNLTSFRPPYGFVQNFSETWAKVGEKLSANEDFGGQFKRKLTNEDAIIEKAKALKTDDEKIAYLFKEVQNDMKWNEEDDWYTNDGTCKAWDSKTGNSTEINLILYHLLKKSGVKALPMVVSTRKHGKVNPVFSYVYQFNRAVVYIPVDSTKSYILDASSKYNMYNEIPYNLLNSSGLYVNSDLKDYELVFLNKQAPVRTSIFITADIKPDGKVNGTAQLSSYSYGRIDGIKRYKTDGEKKYIDYLRDDDNNLKIASLKMDNMDVDTLPLMQSINFNLDLAGSDENYIYFNPNLFTSLHKNPFLSDTRTTDIDFGYLDNLTLNGMYKVPAGYKIDALPKNVSMTTPDNGITFRRFIAEQDGTIAVRYTISYKKSIYFKENYADFHEFFKKMYEMLNEQIVLKKS</sequence>
<dbReference type="Proteomes" id="UP000199679">
    <property type="component" value="Chromosome I"/>
</dbReference>
<evidence type="ECO:0000313" key="3">
    <source>
        <dbReference type="EMBL" id="SDR92638.1"/>
    </source>
</evidence>
<dbReference type="STRING" id="652787.SAMN05216490_0212"/>
<evidence type="ECO:0000256" key="1">
    <source>
        <dbReference type="SAM" id="SignalP"/>
    </source>
</evidence>
<evidence type="ECO:0000259" key="2">
    <source>
        <dbReference type="Pfam" id="PF12969"/>
    </source>
</evidence>
<accession>A0A1H1N197</accession>
<dbReference type="Gene3D" id="2.60.120.1130">
    <property type="match status" value="1"/>
</dbReference>
<dbReference type="Gene3D" id="2.60.40.3140">
    <property type="match status" value="1"/>
</dbReference>
<protein>
    <recommendedName>
        <fullName evidence="2">DUF3857 domain-containing protein</fullName>
    </recommendedName>
</protein>
<feature type="domain" description="DUF3857" evidence="2">
    <location>
        <begin position="71"/>
        <end position="219"/>
    </location>
</feature>
<dbReference type="EMBL" id="LT629740">
    <property type="protein sequence ID" value="SDR92638.1"/>
    <property type="molecule type" value="Genomic_DNA"/>
</dbReference>
<dbReference type="AlphaFoldDB" id="A0A1H1N197"/>
<keyword evidence="4" id="KW-1185">Reference proteome</keyword>
<organism evidence="3 4">
    <name type="scientific">Mucilaginibacter mallensis</name>
    <dbReference type="NCBI Taxonomy" id="652787"/>
    <lineage>
        <taxon>Bacteria</taxon>
        <taxon>Pseudomonadati</taxon>
        <taxon>Bacteroidota</taxon>
        <taxon>Sphingobacteriia</taxon>
        <taxon>Sphingobacteriales</taxon>
        <taxon>Sphingobacteriaceae</taxon>
        <taxon>Mucilaginibacter</taxon>
    </lineage>
</organism>
<dbReference type="RefSeq" id="WP_091367884.1">
    <property type="nucleotide sequence ID" value="NZ_LT629740.1"/>
</dbReference>
<reference evidence="3 4" key="1">
    <citation type="submission" date="2016-10" db="EMBL/GenBank/DDBJ databases">
        <authorList>
            <person name="de Groot N.N."/>
        </authorList>
    </citation>
    <scope>NUCLEOTIDE SEQUENCE [LARGE SCALE GENOMIC DNA]</scope>
    <source>
        <strain evidence="3 4">MP1X4</strain>
    </source>
</reference>